<organism evidence="1 2">
    <name type="scientific">Streptomyces fuscus</name>
    <dbReference type="NCBI Taxonomy" id="3048495"/>
    <lineage>
        <taxon>Bacteria</taxon>
        <taxon>Bacillati</taxon>
        <taxon>Actinomycetota</taxon>
        <taxon>Actinomycetes</taxon>
        <taxon>Kitasatosporales</taxon>
        <taxon>Streptomycetaceae</taxon>
        <taxon>Streptomyces</taxon>
    </lineage>
</organism>
<evidence type="ECO:0000313" key="2">
    <source>
        <dbReference type="Proteomes" id="UP001241926"/>
    </source>
</evidence>
<protein>
    <submittedName>
        <fullName evidence="1">Uncharacterized protein</fullName>
    </submittedName>
</protein>
<accession>A0ABT7IZL0</accession>
<keyword evidence="2" id="KW-1185">Reference proteome</keyword>
<dbReference type="Proteomes" id="UP001241926">
    <property type="component" value="Unassembled WGS sequence"/>
</dbReference>
<sequence>MSGTGTGLTVHPDEAEALAWVMLAELSGTEPGADGRAEADVVMADVAGDAGEG</sequence>
<evidence type="ECO:0000313" key="1">
    <source>
        <dbReference type="EMBL" id="MDL2076967.1"/>
    </source>
</evidence>
<dbReference type="EMBL" id="JASJUS010000008">
    <property type="protein sequence ID" value="MDL2076967.1"/>
    <property type="molecule type" value="Genomic_DNA"/>
</dbReference>
<reference evidence="1 2" key="1">
    <citation type="submission" date="2023-05" db="EMBL/GenBank/DDBJ databases">
        <title>Streptomyces fuscus sp. nov., a brown-black pigment producing actinomyces isolated from dry sand of Sea duck farm.</title>
        <authorList>
            <person name="Xie J."/>
            <person name="Shen N."/>
        </authorList>
    </citation>
    <scope>NUCLEOTIDE SEQUENCE [LARGE SCALE GENOMIC DNA]</scope>
    <source>
        <strain evidence="1 2">GXMU-J15</strain>
    </source>
</reference>
<dbReference type="RefSeq" id="WP_176712097.1">
    <property type="nucleotide sequence ID" value="NZ_JASJUS010000008.1"/>
</dbReference>
<name>A0ABT7IZL0_9ACTN</name>
<comment type="caution">
    <text evidence="1">The sequence shown here is derived from an EMBL/GenBank/DDBJ whole genome shotgun (WGS) entry which is preliminary data.</text>
</comment>
<proteinExistence type="predicted"/>
<gene>
    <name evidence="1" type="ORF">QNN03_11005</name>
</gene>